<dbReference type="EMBL" id="GEEE01011246">
    <property type="protein sequence ID" value="JAP51979.1"/>
    <property type="molecule type" value="Transcribed_RNA"/>
</dbReference>
<dbReference type="PANTHER" id="PTHR15000">
    <property type="entry name" value="ERYTHROID DIFFERENTIATION-RELATED FACTOR 1"/>
    <property type="match status" value="1"/>
</dbReference>
<dbReference type="Pfam" id="PF23788">
    <property type="entry name" value="EDRF1_N"/>
    <property type="match status" value="1"/>
</dbReference>
<protein>
    <recommendedName>
        <fullName evidence="2">EDRF1 N-terminal domain-containing protein</fullName>
    </recommendedName>
</protein>
<dbReference type="GO" id="GO:0045893">
    <property type="term" value="P:positive regulation of DNA-templated transcription"/>
    <property type="evidence" value="ECO:0007669"/>
    <property type="project" value="TreeGrafter"/>
</dbReference>
<name>A0A0X3PJN8_SCHSO</name>
<proteinExistence type="predicted"/>
<accession>A0A0X3PJN8</accession>
<sequence>FRPYKHPLALANLLIAARFEHMTRNRLLKVEEDDTKDDKAVVLFKKADEITDINLLHKGFNLHNRPRNYLCRRTNIEEVVYHAVMADTVKSPYTSFKMANQYLSFLSELDVLGGMRPIKRLVEMVFDQKMRTSTIIHKVGNLLLLDEFDIDSFILTSSSYGPWPWLREFMVKNNLNLNESDFTRQVLQMRDLYIKFLYHTVGHQGPPTHQLASEPRFQMLEFDQSDKHHPNTPSTSYRGDGVVISTSSPRVSQQSHDPSDSTTNSDSMRSTSRTHLSHNPDDYLRMAKWRLDDLSFLVGSDMAIFGTKMHPCISLRLSPLHEPINVLTGVDIWLENILNEVPEVAMCFHNEGIVMQEYEIYKTCDLPALTCFHPEHILRIMRNLIMFLKRNATQEGHTYWLVREAGFDVVKLYDLTVLCEKPQRSSSVNSDPDADESDGVNPFVLPVASLCYKLAERRVQQRELYLRRFSSSDSTNGANKTPAPRISLTSPNMSSARGTSTATSSSGEAEMDRYVEDLRLFLSDVFRLLRNCLNLIGKIEVATATRPSRRRSSSQYDQTPSPSPHADLKARAVLLLCQLYLSTPPEDVIACATALQKPTGPAQEILTTDLSAFAAGDEFEQQQHDEAITDLPSACNKLDRRTGGGRKRICLGDSIIDAFMSTKSDQVSSLAVALFEAVCSPERTKIADSMSFCAGAAPPWHSEKGSATAGGGGQESSLQVYTERRCRGKRMLPFILARSALTRAGRLWTRVFGAIAQGLAPNLLNHLFEAVRLSFCSLFYFEHLLPDGSKCPHCGCASQPDDISYLWQQQQHSLVLATSPSYLLATARRLALLAFHTLEDARQLSSRPSSCAWPVPTASEVAADRGFLLDNLSNLCLSGHRLLLFQVDGAVHGPTYSQHVCRSYCTFASPAECSLAAWLDCLETVIHRCLKFLLPILRCNSPPNRTHRDPVTEGLASSKEFNSQVPLASLPKFWPVSLNLFLAGLRRYWDIVQSSSEDPELRARFESRLLRAFDLLRDPFFNSYRDLLSTDLCVLLCTLHFQAVKLATVAAPHVLIPPTDPPNIADGQYRRGHGPPDKQKVPLVMQCLRKAIDALVPGLNIFAHQSTTDSRLLSSLTSDLLRTAIEYSAIGMRSFSQQESKAYWLLEDVSSVLKRVQKSLPFQLNSLFALSTDSSASSSGRRKATSGGSILDYANFNADIVQCAVYFRLHTAKVALLQVQYSHLAESESHRGPMYNPSVWSGMVGQMRAAIAWLDKNLPTQLFEVRPSMASRRQKPPIHQPQKSAATSAYPPTFAEDALLYVSAVVCLVSLQLVHVEVFSESGIHQLIREVLGAHPVVASFSRWLASFDAHSTVITEEDFSSNMLQLDRILQRLVLALYTKTTNQRTVDIALEVKKNKRRTRRGAIVASGGGLASNTDPSADSAALQRLYTLLKPNSPCEVNASQQGVLKFTDKDTPSNLPAVSALLLSHMEAVAQYLESKGA</sequence>
<reference evidence="3" key="1">
    <citation type="submission" date="2016-01" db="EMBL/GenBank/DDBJ databases">
        <title>Reference transcriptome for the parasite Schistocephalus solidus: insights into the molecular evolution of parasitism.</title>
        <authorList>
            <person name="Hebert F.O."/>
            <person name="Grambauer S."/>
            <person name="Barber I."/>
            <person name="Landry C.R."/>
            <person name="Aubin-Horth N."/>
        </authorList>
    </citation>
    <scope>NUCLEOTIDE SEQUENCE</scope>
</reference>
<dbReference type="InterPro" id="IPR056582">
    <property type="entry name" value="EDRF1_N"/>
</dbReference>
<gene>
    <name evidence="3" type="ORF">TR116182</name>
</gene>
<feature type="region of interest" description="Disordered" evidence="1">
    <location>
        <begin position="471"/>
        <end position="509"/>
    </location>
</feature>
<dbReference type="PANTHER" id="PTHR15000:SF1">
    <property type="entry name" value="ERYTHROID DIFFERENTIATION-RELATED FACTOR 1"/>
    <property type="match status" value="1"/>
</dbReference>
<evidence type="ECO:0000256" key="1">
    <source>
        <dbReference type="SAM" id="MobiDB-lite"/>
    </source>
</evidence>
<evidence type="ECO:0000313" key="3">
    <source>
        <dbReference type="EMBL" id="JAP51979.1"/>
    </source>
</evidence>
<feature type="region of interest" description="Disordered" evidence="1">
    <location>
        <begin position="544"/>
        <end position="565"/>
    </location>
</feature>
<feature type="non-terminal residue" evidence="3">
    <location>
        <position position="1"/>
    </location>
</feature>
<feature type="region of interest" description="Disordered" evidence="1">
    <location>
        <begin position="224"/>
        <end position="277"/>
    </location>
</feature>
<feature type="compositionally biased region" description="Polar residues" evidence="1">
    <location>
        <begin position="244"/>
        <end position="274"/>
    </location>
</feature>
<evidence type="ECO:0000259" key="2">
    <source>
        <dbReference type="Pfam" id="PF23788"/>
    </source>
</evidence>
<organism evidence="3">
    <name type="scientific">Schistocephalus solidus</name>
    <name type="common">Tapeworm</name>
    <dbReference type="NCBI Taxonomy" id="70667"/>
    <lineage>
        <taxon>Eukaryota</taxon>
        <taxon>Metazoa</taxon>
        <taxon>Spiralia</taxon>
        <taxon>Lophotrochozoa</taxon>
        <taxon>Platyhelminthes</taxon>
        <taxon>Cestoda</taxon>
        <taxon>Eucestoda</taxon>
        <taxon>Diphyllobothriidea</taxon>
        <taxon>Diphyllobothriidae</taxon>
        <taxon>Schistocephalus</taxon>
    </lineage>
</organism>
<feature type="domain" description="EDRF1 N-terminal" evidence="2">
    <location>
        <begin position="39"/>
        <end position="457"/>
    </location>
</feature>
<feature type="compositionally biased region" description="Low complexity" evidence="1">
    <location>
        <begin position="494"/>
        <end position="508"/>
    </location>
</feature>